<dbReference type="PANTHER" id="PTHR37625:SF4">
    <property type="entry name" value="OUTER MEMBRANE LIPOPROTEIN"/>
    <property type="match status" value="1"/>
</dbReference>
<sequence length="223" mass="23926">MIRQTQLAAAACAILTFAGCGVGQAVKSGTVDAAKWAFTTQVKTMNLDFVSRSSSNTNGAGQSLSTVVRIYQLKTPQAFDQLDYAQLQTNDMDALKADLLGSTDLVLRPNANASISEPMSDDAEYVDIVAFFRDDGRNAKWKLVLPKKQWKKTDPVKVEVQDSSLSVAGIGTEVVKRHSAPQAANTPQPTNPGAARPVKPNATLQIEPVSKAAPIKDDWARPA</sequence>
<name>A0A0J1CTJ2_9BURK</name>
<evidence type="ECO:0000256" key="1">
    <source>
        <dbReference type="SAM" id="MobiDB-lite"/>
    </source>
</evidence>
<dbReference type="NCBIfam" id="TIGR03352">
    <property type="entry name" value="VI_chp_3"/>
    <property type="match status" value="1"/>
</dbReference>
<evidence type="ECO:0000313" key="3">
    <source>
        <dbReference type="Proteomes" id="UP000035963"/>
    </source>
</evidence>
<feature type="compositionally biased region" description="Basic and acidic residues" evidence="1">
    <location>
        <begin position="214"/>
        <end position="223"/>
    </location>
</feature>
<keyword evidence="3" id="KW-1185">Reference proteome</keyword>
<dbReference type="InterPro" id="IPR038706">
    <property type="entry name" value="Type_VI_SciN-like_sf"/>
</dbReference>
<dbReference type="PANTHER" id="PTHR37625">
    <property type="entry name" value="OUTER MEMBRANE LIPOPROTEIN-RELATED"/>
    <property type="match status" value="1"/>
</dbReference>
<dbReference type="Proteomes" id="UP000035963">
    <property type="component" value="Unassembled WGS sequence"/>
</dbReference>
<dbReference type="EMBL" id="AEJF01000141">
    <property type="protein sequence ID" value="KLU23932.1"/>
    <property type="molecule type" value="Genomic_DNA"/>
</dbReference>
<evidence type="ECO:0000313" key="2">
    <source>
        <dbReference type="EMBL" id="KLU23932.1"/>
    </source>
</evidence>
<dbReference type="OrthoDB" id="7021080at2"/>
<accession>A0A0J1CTJ2</accession>
<proteinExistence type="predicted"/>
<protein>
    <submittedName>
        <fullName evidence="2">Type VI secretion protein</fullName>
    </submittedName>
</protein>
<gene>
    <name evidence="2" type="ORF">EOS_22885</name>
</gene>
<dbReference type="InterPro" id="IPR017734">
    <property type="entry name" value="T6SS_SciN"/>
</dbReference>
<reference evidence="2 3" key="1">
    <citation type="journal article" date="2015" name="Genome Announc.">
        <title>Draft Genome Sequence of Burkholderia sp. Strain PML1(12), an Ectomycorrhizosphere-Inhabiting Bacterium with Effective Mineral-Weathering Ability.</title>
        <authorList>
            <person name="Uroz S."/>
            <person name="Oger P."/>
        </authorList>
    </citation>
    <scope>NUCLEOTIDE SEQUENCE [LARGE SCALE GENOMIC DNA]</scope>
    <source>
        <strain evidence="3">PML1(12)</strain>
    </source>
</reference>
<dbReference type="PATRIC" id="fig|908627.4.peg.5106"/>
<dbReference type="AlphaFoldDB" id="A0A0J1CTJ2"/>
<dbReference type="Gene3D" id="2.60.40.4150">
    <property type="entry name" value="Type VI secretion system, lipoprotein SciN"/>
    <property type="match status" value="1"/>
</dbReference>
<organism evidence="2 3">
    <name type="scientific">Caballeronia mineralivorans PML1(12)</name>
    <dbReference type="NCBI Taxonomy" id="908627"/>
    <lineage>
        <taxon>Bacteria</taxon>
        <taxon>Pseudomonadati</taxon>
        <taxon>Pseudomonadota</taxon>
        <taxon>Betaproteobacteria</taxon>
        <taxon>Burkholderiales</taxon>
        <taxon>Burkholderiaceae</taxon>
        <taxon>Caballeronia</taxon>
    </lineage>
</organism>
<dbReference type="Pfam" id="PF12790">
    <property type="entry name" value="T6SS-SciN"/>
    <property type="match status" value="1"/>
</dbReference>
<feature type="region of interest" description="Disordered" evidence="1">
    <location>
        <begin position="176"/>
        <end position="223"/>
    </location>
</feature>
<comment type="caution">
    <text evidence="2">The sequence shown here is derived from an EMBL/GenBank/DDBJ whole genome shotgun (WGS) entry which is preliminary data.</text>
</comment>
<dbReference type="PROSITE" id="PS51257">
    <property type="entry name" value="PROKAR_LIPOPROTEIN"/>
    <property type="match status" value="1"/>
</dbReference>